<sequence length="245" mass="25853">MKVYSNFLSSFIYNLFCNFLVQEQAASESTTSSEEENSLGAGSSSSGGSSSAVAAAAAANRRDEIANIRQISRQQLANALANVTSFNSLSNIAQRNADEALQGDERPRTTSAPQAGVGGVLGTGAGGSSGASGSGSISSELFRNELARAFQSLAQQQPSPVENMDVESAVAPVLESATADDVDDEDDGGDDSDVLPRCYRRHRFTEQLRTMAAMGFINHTQNVNFLEISDGNVEHAINLLMMGMN</sequence>
<dbReference type="InterPro" id="IPR015940">
    <property type="entry name" value="UBA"/>
</dbReference>
<dbReference type="AlphaFoldDB" id="A0A6P4DW84"/>
<dbReference type="Gene3D" id="1.10.8.10">
    <property type="entry name" value="DNA helicase RuvA subunit, C-terminal domain"/>
    <property type="match status" value="1"/>
</dbReference>
<evidence type="ECO:0000313" key="3">
    <source>
        <dbReference type="RefSeq" id="XP_016969910.1"/>
    </source>
</evidence>
<accession>A0A6P4DW84</accession>
<dbReference type="PROSITE" id="PS50030">
    <property type="entry name" value="UBA"/>
    <property type="match status" value="1"/>
</dbReference>
<evidence type="ECO:0000259" key="2">
    <source>
        <dbReference type="PROSITE" id="PS50030"/>
    </source>
</evidence>
<dbReference type="InterPro" id="IPR009060">
    <property type="entry name" value="UBA-like_sf"/>
</dbReference>
<proteinExistence type="predicted"/>
<evidence type="ECO:0000256" key="1">
    <source>
        <dbReference type="SAM" id="MobiDB-lite"/>
    </source>
</evidence>
<feature type="region of interest" description="Disordered" evidence="1">
    <location>
        <begin position="28"/>
        <end position="49"/>
    </location>
</feature>
<organism evidence="3">
    <name type="scientific">Drosophila rhopaloa</name>
    <name type="common">Fruit fly</name>
    <dbReference type="NCBI Taxonomy" id="1041015"/>
    <lineage>
        <taxon>Eukaryota</taxon>
        <taxon>Metazoa</taxon>
        <taxon>Ecdysozoa</taxon>
        <taxon>Arthropoda</taxon>
        <taxon>Hexapoda</taxon>
        <taxon>Insecta</taxon>
        <taxon>Pterygota</taxon>
        <taxon>Neoptera</taxon>
        <taxon>Endopterygota</taxon>
        <taxon>Diptera</taxon>
        <taxon>Brachycera</taxon>
        <taxon>Muscomorpha</taxon>
        <taxon>Ephydroidea</taxon>
        <taxon>Drosophilidae</taxon>
        <taxon>Drosophila</taxon>
        <taxon>Sophophora</taxon>
    </lineage>
</organism>
<reference evidence="3" key="1">
    <citation type="submission" date="2025-08" db="UniProtKB">
        <authorList>
            <consortium name="RefSeq"/>
        </authorList>
    </citation>
    <scope>IDENTIFICATION</scope>
</reference>
<feature type="region of interest" description="Disordered" evidence="1">
    <location>
        <begin position="98"/>
        <end position="137"/>
    </location>
</feature>
<protein>
    <submittedName>
        <fullName evidence="3">Uncharacterized protein LOC108037780</fullName>
    </submittedName>
</protein>
<dbReference type="SUPFAM" id="SSF46934">
    <property type="entry name" value="UBA-like"/>
    <property type="match status" value="1"/>
</dbReference>
<dbReference type="OrthoDB" id="10016665at2759"/>
<gene>
    <name evidence="3" type="primary">LOC108037780</name>
</gene>
<feature type="compositionally biased region" description="Gly residues" evidence="1">
    <location>
        <begin position="116"/>
        <end position="133"/>
    </location>
</feature>
<feature type="domain" description="UBA" evidence="2">
    <location>
        <begin position="203"/>
        <end position="243"/>
    </location>
</feature>
<dbReference type="RefSeq" id="XP_016969910.1">
    <property type="nucleotide sequence ID" value="XM_017114421.1"/>
</dbReference>
<name>A0A6P4DW84_DRORH</name>